<dbReference type="GO" id="GO:0009360">
    <property type="term" value="C:DNA polymerase III complex"/>
    <property type="evidence" value="ECO:0007669"/>
    <property type="project" value="InterPro"/>
</dbReference>
<evidence type="ECO:0000259" key="12">
    <source>
        <dbReference type="Pfam" id="PF02768"/>
    </source>
</evidence>
<dbReference type="SMART" id="SM00480">
    <property type="entry name" value="POL3Bc"/>
    <property type="match status" value="1"/>
</dbReference>
<feature type="domain" description="DNA polymerase III beta sliding clamp central" evidence="11">
    <location>
        <begin position="129"/>
        <end position="244"/>
    </location>
</feature>
<keyword evidence="7 9" id="KW-0239">DNA-directed DNA polymerase</keyword>
<accession>A0A0G0WYF6</accession>
<comment type="caution">
    <text evidence="13">The sequence shown here is derived from an EMBL/GenBank/DDBJ whole genome shotgun (WGS) entry which is preliminary data.</text>
</comment>
<dbReference type="PATRIC" id="fig|1619112.3.peg.328"/>
<keyword evidence="4 9" id="KW-0808">Transferase</keyword>
<evidence type="ECO:0000259" key="10">
    <source>
        <dbReference type="Pfam" id="PF00712"/>
    </source>
</evidence>
<dbReference type="Gene3D" id="3.70.10.10">
    <property type="match status" value="1"/>
</dbReference>
<keyword evidence="8" id="KW-0238">DNA-binding</keyword>
<comment type="similarity">
    <text evidence="2 9">Belongs to the beta sliding clamp family.</text>
</comment>
<evidence type="ECO:0000256" key="7">
    <source>
        <dbReference type="ARBA" id="ARBA00022932"/>
    </source>
</evidence>
<dbReference type="InterPro" id="IPR022635">
    <property type="entry name" value="DNA_polIII_beta_C"/>
</dbReference>
<dbReference type="Proteomes" id="UP000034163">
    <property type="component" value="Unassembled WGS sequence"/>
</dbReference>
<dbReference type="Pfam" id="PF00712">
    <property type="entry name" value="DNA_pol3_beta"/>
    <property type="match status" value="1"/>
</dbReference>
<reference evidence="13 14" key="1">
    <citation type="journal article" date="2015" name="Nature">
        <title>rRNA introns, odd ribosomes, and small enigmatic genomes across a large radiation of phyla.</title>
        <authorList>
            <person name="Brown C.T."/>
            <person name="Hug L.A."/>
            <person name="Thomas B.C."/>
            <person name="Sharon I."/>
            <person name="Castelle C.J."/>
            <person name="Singh A."/>
            <person name="Wilkins M.J."/>
            <person name="Williams K.H."/>
            <person name="Banfield J.F."/>
        </authorList>
    </citation>
    <scope>NUCLEOTIDE SEQUENCE [LARGE SCALE GENOMIC DNA]</scope>
</reference>
<evidence type="ECO:0000256" key="4">
    <source>
        <dbReference type="ARBA" id="ARBA00022679"/>
    </source>
</evidence>
<proteinExistence type="inferred from homology"/>
<evidence type="ECO:0000259" key="11">
    <source>
        <dbReference type="Pfam" id="PF02767"/>
    </source>
</evidence>
<dbReference type="Pfam" id="PF02768">
    <property type="entry name" value="DNA_pol3_beta_3"/>
    <property type="match status" value="1"/>
</dbReference>
<dbReference type="InterPro" id="IPR022634">
    <property type="entry name" value="DNA_polIII_beta_N"/>
</dbReference>
<evidence type="ECO:0000256" key="9">
    <source>
        <dbReference type="PIRNR" id="PIRNR000804"/>
    </source>
</evidence>
<keyword evidence="6 9" id="KW-0235">DNA replication</keyword>
<gene>
    <name evidence="13" type="ORF">UU72_C0006G0011</name>
</gene>
<dbReference type="GO" id="GO:0008408">
    <property type="term" value="F:3'-5' exonuclease activity"/>
    <property type="evidence" value="ECO:0007669"/>
    <property type="project" value="InterPro"/>
</dbReference>
<organism evidence="13 14">
    <name type="scientific">candidate division WWE3 bacterium GW2011_GWB1_41_6</name>
    <dbReference type="NCBI Taxonomy" id="1619112"/>
    <lineage>
        <taxon>Bacteria</taxon>
        <taxon>Katanobacteria</taxon>
    </lineage>
</organism>
<dbReference type="GO" id="GO:0005737">
    <property type="term" value="C:cytoplasm"/>
    <property type="evidence" value="ECO:0007669"/>
    <property type="project" value="UniProtKB-SubCell"/>
</dbReference>
<sequence length="370" mass="40540">MKFTCLQENLSKGLAIVTKAVPTKSTFPILSNVLIAAEDGQIKLASTNLETTIITYVGASVDEEGSTTVPAKLIREFISNLSPSTIRAELKDEILHLSSEKTKSKLNGTSPVDYPNLPTFSKDLKYMELDPKTFGAAVANVAFAAATDQARPVFTGVFLNFEKGVLTVASSDGFRLSEKVLRMDSDLPDFSTIIPAKTLMEIARIFLTSDEPVKFAMNPNDNLALFEAGDTLVASQVLSGEYPNYKRIIPEDNIITAEFTSQELMEAVKLTNVFSKELNSAVKVKFNPEGFIHVVSLAQETGEHESTMAADIEGDELEIAFNSKYLLDLLSNVKSEKIIFKAKGATAPCLFQPMEHEDFLHVIAPMQIQN</sequence>
<dbReference type="Pfam" id="PF02767">
    <property type="entry name" value="DNA_pol3_beta_2"/>
    <property type="match status" value="1"/>
</dbReference>
<name>A0A0G0WYF6_UNCKA</name>
<dbReference type="Gene3D" id="3.10.150.10">
    <property type="entry name" value="DNA Polymerase III, subunit A, domain 2"/>
    <property type="match status" value="1"/>
</dbReference>
<feature type="domain" description="DNA polymerase III beta sliding clamp C-terminal" evidence="12">
    <location>
        <begin position="246"/>
        <end position="366"/>
    </location>
</feature>
<evidence type="ECO:0000256" key="5">
    <source>
        <dbReference type="ARBA" id="ARBA00022695"/>
    </source>
</evidence>
<dbReference type="PIRSF" id="PIRSF000804">
    <property type="entry name" value="DNA_pol_III_b"/>
    <property type="match status" value="1"/>
</dbReference>
<dbReference type="AlphaFoldDB" id="A0A0G0WYF6"/>
<dbReference type="GO" id="GO:0003887">
    <property type="term" value="F:DNA-directed DNA polymerase activity"/>
    <property type="evidence" value="ECO:0007669"/>
    <property type="project" value="UniProtKB-UniRule"/>
</dbReference>
<comment type="function">
    <text evidence="9">Confers DNA tethering and processivity to DNA polymerases and other proteins. Acts as a clamp, forming a ring around DNA (a reaction catalyzed by the clamp-loading complex) which diffuses in an ATP-independent manner freely and bidirectionally along dsDNA. Initially characterized for its ability to contact the catalytic subunit of DNA polymerase III (Pol III), a complex, multichain enzyme responsible for most of the replicative synthesis in bacteria; Pol III exhibits 3'-5' exonuclease proofreading activity. The beta chain is required for initiation of replication as well as for processivity of DNA replication.</text>
</comment>
<dbReference type="SUPFAM" id="SSF55979">
    <property type="entry name" value="DNA clamp"/>
    <property type="match status" value="3"/>
</dbReference>
<dbReference type="CDD" id="cd00140">
    <property type="entry name" value="beta_clamp"/>
    <property type="match status" value="1"/>
</dbReference>
<evidence type="ECO:0000313" key="14">
    <source>
        <dbReference type="Proteomes" id="UP000034163"/>
    </source>
</evidence>
<evidence type="ECO:0000313" key="13">
    <source>
        <dbReference type="EMBL" id="KKS17162.1"/>
    </source>
</evidence>
<dbReference type="NCBIfam" id="TIGR00663">
    <property type="entry name" value="dnan"/>
    <property type="match status" value="1"/>
</dbReference>
<dbReference type="EMBL" id="LCBS01000006">
    <property type="protein sequence ID" value="KKS17162.1"/>
    <property type="molecule type" value="Genomic_DNA"/>
</dbReference>
<dbReference type="InterPro" id="IPR022637">
    <property type="entry name" value="DNA_polIII_beta_cen"/>
</dbReference>
<feature type="domain" description="DNA polymerase III beta sliding clamp N-terminal" evidence="10">
    <location>
        <begin position="1"/>
        <end position="118"/>
    </location>
</feature>
<keyword evidence="5 9" id="KW-0548">Nucleotidyltransferase</keyword>
<dbReference type="InterPro" id="IPR046938">
    <property type="entry name" value="DNA_clamp_sf"/>
</dbReference>
<evidence type="ECO:0000256" key="6">
    <source>
        <dbReference type="ARBA" id="ARBA00022705"/>
    </source>
</evidence>
<dbReference type="GO" id="GO:0003677">
    <property type="term" value="F:DNA binding"/>
    <property type="evidence" value="ECO:0007669"/>
    <property type="project" value="UniProtKB-UniRule"/>
</dbReference>
<comment type="subunit">
    <text evidence="9">Forms a ring-shaped head-to-tail homodimer around DNA.</text>
</comment>
<evidence type="ECO:0000256" key="1">
    <source>
        <dbReference type="ARBA" id="ARBA00004496"/>
    </source>
</evidence>
<comment type="subcellular location">
    <subcellularLocation>
        <location evidence="1 9">Cytoplasm</location>
    </subcellularLocation>
</comment>
<protein>
    <recommendedName>
        <fullName evidence="9">Beta sliding clamp</fullName>
    </recommendedName>
</protein>
<keyword evidence="3 9" id="KW-0963">Cytoplasm</keyword>
<dbReference type="PANTHER" id="PTHR30478">
    <property type="entry name" value="DNA POLYMERASE III SUBUNIT BETA"/>
    <property type="match status" value="1"/>
</dbReference>
<evidence type="ECO:0000256" key="8">
    <source>
        <dbReference type="ARBA" id="ARBA00023125"/>
    </source>
</evidence>
<dbReference type="GO" id="GO:0006271">
    <property type="term" value="P:DNA strand elongation involved in DNA replication"/>
    <property type="evidence" value="ECO:0007669"/>
    <property type="project" value="TreeGrafter"/>
</dbReference>
<evidence type="ECO:0000256" key="2">
    <source>
        <dbReference type="ARBA" id="ARBA00010752"/>
    </source>
</evidence>
<dbReference type="PANTHER" id="PTHR30478:SF0">
    <property type="entry name" value="BETA SLIDING CLAMP"/>
    <property type="match status" value="1"/>
</dbReference>
<evidence type="ECO:0000256" key="3">
    <source>
        <dbReference type="ARBA" id="ARBA00022490"/>
    </source>
</evidence>
<dbReference type="InterPro" id="IPR001001">
    <property type="entry name" value="DNA_polIII_beta"/>
</dbReference>